<proteinExistence type="inferred from homology"/>
<dbReference type="InterPro" id="IPR023799">
    <property type="entry name" value="RbfA_dom_sf"/>
</dbReference>
<dbReference type="AlphaFoldDB" id="A0A841H7E1"/>
<keyword evidence="1 2" id="KW-0690">Ribosome biogenesis</keyword>
<dbReference type="SUPFAM" id="SSF89919">
    <property type="entry name" value="Ribosome-binding factor A, RbfA"/>
    <property type="match status" value="1"/>
</dbReference>
<dbReference type="InterPro" id="IPR020053">
    <property type="entry name" value="Ribosome-bd_factorA_CS"/>
</dbReference>
<name>A0A841H7E1_9BACT</name>
<dbReference type="GO" id="GO:0043024">
    <property type="term" value="F:ribosomal small subunit binding"/>
    <property type="evidence" value="ECO:0007669"/>
    <property type="project" value="TreeGrafter"/>
</dbReference>
<comment type="caution">
    <text evidence="4">The sequence shown here is derived from an EMBL/GenBank/DDBJ whole genome shotgun (WGS) entry which is preliminary data.</text>
</comment>
<organism evidence="4 5">
    <name type="scientific">Longimicrobium terrae</name>
    <dbReference type="NCBI Taxonomy" id="1639882"/>
    <lineage>
        <taxon>Bacteria</taxon>
        <taxon>Pseudomonadati</taxon>
        <taxon>Gemmatimonadota</taxon>
        <taxon>Longimicrobiia</taxon>
        <taxon>Longimicrobiales</taxon>
        <taxon>Longimicrobiaceae</taxon>
        <taxon>Longimicrobium</taxon>
    </lineage>
</organism>
<dbReference type="RefSeq" id="WP_170036378.1">
    <property type="nucleotide sequence ID" value="NZ_JABDTL010000002.1"/>
</dbReference>
<accession>A0A841H7E1</accession>
<dbReference type="Gene3D" id="3.30.300.20">
    <property type="match status" value="1"/>
</dbReference>
<evidence type="ECO:0000256" key="1">
    <source>
        <dbReference type="ARBA" id="ARBA00022517"/>
    </source>
</evidence>
<dbReference type="GO" id="GO:0030490">
    <property type="term" value="P:maturation of SSU-rRNA"/>
    <property type="evidence" value="ECO:0007669"/>
    <property type="project" value="UniProtKB-UniRule"/>
</dbReference>
<dbReference type="Proteomes" id="UP000582837">
    <property type="component" value="Unassembled WGS sequence"/>
</dbReference>
<keyword evidence="2" id="KW-0963">Cytoplasm</keyword>
<dbReference type="InterPro" id="IPR000238">
    <property type="entry name" value="RbfA"/>
</dbReference>
<dbReference type="NCBIfam" id="TIGR00082">
    <property type="entry name" value="rbfA"/>
    <property type="match status" value="1"/>
</dbReference>
<dbReference type="EMBL" id="JACHIA010000036">
    <property type="protein sequence ID" value="MBB6074017.1"/>
    <property type="molecule type" value="Genomic_DNA"/>
</dbReference>
<comment type="subunit">
    <text evidence="2">Monomer. Binds 30S ribosomal subunits, but not 50S ribosomal subunits or 70S ribosomes.</text>
</comment>
<evidence type="ECO:0000256" key="2">
    <source>
        <dbReference type="HAMAP-Rule" id="MF_00003"/>
    </source>
</evidence>
<evidence type="ECO:0000313" key="5">
    <source>
        <dbReference type="Proteomes" id="UP000582837"/>
    </source>
</evidence>
<comment type="function">
    <text evidence="2">One of several proteins that assist in the late maturation steps of the functional core of the 30S ribosomal subunit. Associates with free 30S ribosomal subunits (but not with 30S subunits that are part of 70S ribosomes or polysomes). Required for efficient processing of 16S rRNA. May interact with the 5'-terminal helix region of 16S rRNA.</text>
</comment>
<gene>
    <name evidence="2" type="primary">rbfA</name>
    <name evidence="4" type="ORF">HNQ61_005698</name>
</gene>
<evidence type="ECO:0000256" key="3">
    <source>
        <dbReference type="SAM" id="MobiDB-lite"/>
    </source>
</evidence>
<dbReference type="HAMAP" id="MF_00003">
    <property type="entry name" value="RbfA"/>
    <property type="match status" value="1"/>
</dbReference>
<keyword evidence="5" id="KW-1185">Reference proteome</keyword>
<dbReference type="GO" id="GO:0005829">
    <property type="term" value="C:cytosol"/>
    <property type="evidence" value="ECO:0007669"/>
    <property type="project" value="TreeGrafter"/>
</dbReference>
<reference evidence="4 5" key="1">
    <citation type="submission" date="2020-08" db="EMBL/GenBank/DDBJ databases">
        <title>Genomic Encyclopedia of Type Strains, Phase IV (KMG-IV): sequencing the most valuable type-strain genomes for metagenomic binning, comparative biology and taxonomic classification.</title>
        <authorList>
            <person name="Goeker M."/>
        </authorList>
    </citation>
    <scope>NUCLEOTIDE SEQUENCE [LARGE SCALE GENOMIC DNA]</scope>
    <source>
        <strain evidence="4 5">DSM 29007</strain>
    </source>
</reference>
<feature type="compositionally biased region" description="Acidic residues" evidence="3">
    <location>
        <begin position="120"/>
        <end position="136"/>
    </location>
</feature>
<protein>
    <recommendedName>
        <fullName evidence="2">Ribosome-binding factor A</fullName>
    </recommendedName>
</protein>
<dbReference type="PANTHER" id="PTHR33515">
    <property type="entry name" value="RIBOSOME-BINDING FACTOR A, CHLOROPLASTIC-RELATED"/>
    <property type="match status" value="1"/>
</dbReference>
<comment type="similarity">
    <text evidence="2">Belongs to the RbfA family.</text>
</comment>
<comment type="subcellular location">
    <subcellularLocation>
        <location evidence="2">Cytoplasm</location>
    </subcellularLocation>
</comment>
<sequence length="196" mass="21489">MPKFRRTDRINEQLKQEISILVRDEVRDPRVGLATITAVQTSPELDHAKVYFTALGEEDERQEILVGLRSASPFIRHELGKRLHMRRIPELHFELDRVLAEAMRIELLLAHARATMGTEETVEGAIPDEDAPDFDLVEGALPVDGDSSAGADRPANGAESDDTDAAIDGDARSSGDSTEAVTDEADTADERRDGTA</sequence>
<dbReference type="Pfam" id="PF02033">
    <property type="entry name" value="RBFA"/>
    <property type="match status" value="1"/>
</dbReference>
<dbReference type="PANTHER" id="PTHR33515:SF1">
    <property type="entry name" value="RIBOSOME-BINDING FACTOR A, CHLOROPLASTIC-RELATED"/>
    <property type="match status" value="1"/>
</dbReference>
<feature type="region of interest" description="Disordered" evidence="3">
    <location>
        <begin position="120"/>
        <end position="196"/>
    </location>
</feature>
<evidence type="ECO:0000313" key="4">
    <source>
        <dbReference type="EMBL" id="MBB6074017.1"/>
    </source>
</evidence>
<dbReference type="PROSITE" id="PS01319">
    <property type="entry name" value="RBFA"/>
    <property type="match status" value="1"/>
</dbReference>
<dbReference type="InterPro" id="IPR015946">
    <property type="entry name" value="KH_dom-like_a/b"/>
</dbReference>